<name>A0A9R1UL93_LACSA</name>
<evidence type="ECO:0000313" key="1">
    <source>
        <dbReference type="EMBL" id="KAJ0189033.1"/>
    </source>
</evidence>
<dbReference type="Proteomes" id="UP000235145">
    <property type="component" value="Unassembled WGS sequence"/>
</dbReference>
<protein>
    <recommendedName>
        <fullName evidence="3">Protein FAR1-RELATED SEQUENCE</fullName>
    </recommendedName>
</protein>
<keyword evidence="2" id="KW-1185">Reference proteome</keyword>
<dbReference type="AlphaFoldDB" id="A0A9R1UL93"/>
<dbReference type="EMBL" id="NBSK02000008">
    <property type="protein sequence ID" value="KAJ0189033.1"/>
    <property type="molecule type" value="Genomic_DNA"/>
</dbReference>
<comment type="caution">
    <text evidence="1">The sequence shown here is derived from an EMBL/GenBank/DDBJ whole genome shotgun (WGS) entry which is preliminary data.</text>
</comment>
<dbReference type="PANTHER" id="PTHR47718">
    <property type="entry name" value="OS01G0519700 PROTEIN"/>
    <property type="match status" value="1"/>
</dbReference>
<sequence length="159" mass="18842">MHFEHVRILCRHIFCVFKFYGIEQIPEKYILKCWRRDVIPTELLRRHFTNSFDDSNSNMTAIAIFNIVDHDCPNHDRPNRAEHFNKLLGVVVPDFVFDVSDIQNPSDIPNKGCDNRGKRLKSRKEMIEKEISKSKRKCVICKHMAHHDKRNCPLKNVQK</sequence>
<dbReference type="PANTHER" id="PTHR47718:SF12">
    <property type="entry name" value="PROTEIN FAR1-RELATED SEQUENCE"/>
    <property type="match status" value="1"/>
</dbReference>
<reference evidence="1 2" key="1">
    <citation type="journal article" date="2017" name="Nat. Commun.">
        <title>Genome assembly with in vitro proximity ligation data and whole-genome triplication in lettuce.</title>
        <authorList>
            <person name="Reyes-Chin-Wo S."/>
            <person name="Wang Z."/>
            <person name="Yang X."/>
            <person name="Kozik A."/>
            <person name="Arikit S."/>
            <person name="Song C."/>
            <person name="Xia L."/>
            <person name="Froenicke L."/>
            <person name="Lavelle D.O."/>
            <person name="Truco M.J."/>
            <person name="Xia R."/>
            <person name="Zhu S."/>
            <person name="Xu C."/>
            <person name="Xu H."/>
            <person name="Xu X."/>
            <person name="Cox K."/>
            <person name="Korf I."/>
            <person name="Meyers B.C."/>
            <person name="Michelmore R.W."/>
        </authorList>
    </citation>
    <scope>NUCLEOTIDE SEQUENCE [LARGE SCALE GENOMIC DNA]</scope>
    <source>
        <strain evidence="2">cv. Salinas</strain>
        <tissue evidence="1">Seedlings</tissue>
    </source>
</reference>
<gene>
    <name evidence="1" type="ORF">LSAT_V11C800442980</name>
</gene>
<evidence type="ECO:0008006" key="3">
    <source>
        <dbReference type="Google" id="ProtNLM"/>
    </source>
</evidence>
<proteinExistence type="predicted"/>
<evidence type="ECO:0000313" key="2">
    <source>
        <dbReference type="Proteomes" id="UP000235145"/>
    </source>
</evidence>
<accession>A0A9R1UL93</accession>
<organism evidence="1 2">
    <name type="scientific">Lactuca sativa</name>
    <name type="common">Garden lettuce</name>
    <dbReference type="NCBI Taxonomy" id="4236"/>
    <lineage>
        <taxon>Eukaryota</taxon>
        <taxon>Viridiplantae</taxon>
        <taxon>Streptophyta</taxon>
        <taxon>Embryophyta</taxon>
        <taxon>Tracheophyta</taxon>
        <taxon>Spermatophyta</taxon>
        <taxon>Magnoliopsida</taxon>
        <taxon>eudicotyledons</taxon>
        <taxon>Gunneridae</taxon>
        <taxon>Pentapetalae</taxon>
        <taxon>asterids</taxon>
        <taxon>campanulids</taxon>
        <taxon>Asterales</taxon>
        <taxon>Asteraceae</taxon>
        <taxon>Cichorioideae</taxon>
        <taxon>Cichorieae</taxon>
        <taxon>Lactucinae</taxon>
        <taxon>Lactuca</taxon>
    </lineage>
</organism>